<accession>A0A2X0SZC7</accession>
<protein>
    <recommendedName>
        <fullName evidence="3">Phosphoenolpyruvate carboxykinase</fullName>
    </recommendedName>
</protein>
<gene>
    <name evidence="2" type="ORF">BDKNPLJD_00284</name>
    <name evidence="1" type="ORF">LHEJCM1062_14390</name>
</gene>
<proteinExistence type="predicted"/>
<dbReference type="EMBL" id="OGTV01000010">
    <property type="protein sequence ID" value="SPB22232.1"/>
    <property type="molecule type" value="Genomic_DNA"/>
</dbReference>
<evidence type="ECO:0008006" key="3">
    <source>
        <dbReference type="Google" id="ProtNLM"/>
    </source>
</evidence>
<dbReference type="AlphaFoldDB" id="A0A2X0SZC7"/>
<sequence length="72" mass="8161">MSTKERYSQDELRKANPMFSRTRATIESAFYGNNVHEVTSVSVAYNLVKKQSGVIVTDLPILHTKELGLHPR</sequence>
<dbReference type="Proteomes" id="UP000630086">
    <property type="component" value="Unassembled WGS sequence"/>
</dbReference>
<dbReference type="EMBL" id="BLYV01000325">
    <property type="protein sequence ID" value="GFP13567.1"/>
    <property type="molecule type" value="Genomic_DNA"/>
</dbReference>
<evidence type="ECO:0000313" key="1">
    <source>
        <dbReference type="EMBL" id="GFP13567.1"/>
    </source>
</evidence>
<evidence type="ECO:0000313" key="2">
    <source>
        <dbReference type="EMBL" id="SPB22232.1"/>
    </source>
</evidence>
<organism evidence="2">
    <name type="scientific">Lactobacillus helveticus</name>
    <name type="common">Lactobacillus suntoryeus</name>
    <dbReference type="NCBI Taxonomy" id="1587"/>
    <lineage>
        <taxon>Bacteria</taxon>
        <taxon>Bacillati</taxon>
        <taxon>Bacillota</taxon>
        <taxon>Bacilli</taxon>
        <taxon>Lactobacillales</taxon>
        <taxon>Lactobacillaceae</taxon>
        <taxon>Lactobacillus</taxon>
    </lineage>
</organism>
<reference evidence="1" key="2">
    <citation type="submission" date="2020-07" db="EMBL/GenBank/DDBJ databases">
        <title>Draft genome sequence of Lactobacillus helveticus strain JCM 1062.</title>
        <authorList>
            <person name="Endo A."/>
            <person name="Maeno S."/>
            <person name="Kido Y."/>
        </authorList>
    </citation>
    <scope>NUCLEOTIDE SEQUENCE</scope>
    <source>
        <strain evidence="1">JCM 1062</strain>
    </source>
</reference>
<reference evidence="2" key="1">
    <citation type="submission" date="2018-01" db="EMBL/GenBank/DDBJ databases">
        <authorList>
            <person name="Gaut B.S."/>
            <person name="Morton B.R."/>
            <person name="Clegg M.T."/>
            <person name="Duvall M.R."/>
        </authorList>
    </citation>
    <scope>NUCLEOTIDE SEQUENCE</scope>
    <source>
        <strain evidence="2">Lactobacillus helveticus</strain>
    </source>
</reference>
<name>A0A2X0SZC7_LACHE</name>